<dbReference type="STRING" id="1114972.FD35_GL001053"/>
<keyword evidence="1" id="KW-0812">Transmembrane</keyword>
<organism evidence="2 3">
    <name type="scientific">Furfurilactobacillus rossiae DSM 15814</name>
    <dbReference type="NCBI Taxonomy" id="1114972"/>
    <lineage>
        <taxon>Bacteria</taxon>
        <taxon>Bacillati</taxon>
        <taxon>Bacillota</taxon>
        <taxon>Bacilli</taxon>
        <taxon>Lactobacillales</taxon>
        <taxon>Lactobacillaceae</taxon>
        <taxon>Furfurilactobacillus</taxon>
    </lineage>
</organism>
<name>A0A0R1RFM0_9LACO</name>
<dbReference type="EMBL" id="AZFF01000018">
    <property type="protein sequence ID" value="KRL53514.1"/>
    <property type="molecule type" value="Genomic_DNA"/>
</dbReference>
<evidence type="ECO:0000313" key="3">
    <source>
        <dbReference type="Proteomes" id="UP000051999"/>
    </source>
</evidence>
<reference evidence="2 3" key="1">
    <citation type="journal article" date="2015" name="Genome Announc.">
        <title>Expanding the biotechnology potential of lactobacilli through comparative genomics of 213 strains and associated genera.</title>
        <authorList>
            <person name="Sun Z."/>
            <person name="Harris H.M."/>
            <person name="McCann A."/>
            <person name="Guo C."/>
            <person name="Argimon S."/>
            <person name="Zhang W."/>
            <person name="Yang X."/>
            <person name="Jeffery I.B."/>
            <person name="Cooney J.C."/>
            <person name="Kagawa T.F."/>
            <person name="Liu W."/>
            <person name="Song Y."/>
            <person name="Salvetti E."/>
            <person name="Wrobel A."/>
            <person name="Rasinkangas P."/>
            <person name="Parkhill J."/>
            <person name="Rea M.C."/>
            <person name="O'Sullivan O."/>
            <person name="Ritari J."/>
            <person name="Douillard F.P."/>
            <person name="Paul Ross R."/>
            <person name="Yang R."/>
            <person name="Briner A.E."/>
            <person name="Felis G.E."/>
            <person name="de Vos W.M."/>
            <person name="Barrangou R."/>
            <person name="Klaenhammer T.R."/>
            <person name="Caufield P.W."/>
            <person name="Cui Y."/>
            <person name="Zhang H."/>
            <person name="O'Toole P.W."/>
        </authorList>
    </citation>
    <scope>NUCLEOTIDE SEQUENCE [LARGE SCALE GENOMIC DNA]</scope>
    <source>
        <strain evidence="2 3">DSM 15814</strain>
    </source>
</reference>
<comment type="caution">
    <text evidence="2">The sequence shown here is derived from an EMBL/GenBank/DDBJ whole genome shotgun (WGS) entry which is preliminary data.</text>
</comment>
<evidence type="ECO:0000313" key="2">
    <source>
        <dbReference type="EMBL" id="KRL53514.1"/>
    </source>
</evidence>
<dbReference type="Proteomes" id="UP000051999">
    <property type="component" value="Unassembled WGS sequence"/>
</dbReference>
<evidence type="ECO:0008006" key="4">
    <source>
        <dbReference type="Google" id="ProtNLM"/>
    </source>
</evidence>
<proteinExistence type="predicted"/>
<feature type="transmembrane region" description="Helical" evidence="1">
    <location>
        <begin position="6"/>
        <end position="39"/>
    </location>
</feature>
<keyword evidence="3" id="KW-1185">Reference proteome</keyword>
<dbReference type="eggNOG" id="ENOG5032A5U">
    <property type="taxonomic scope" value="Bacteria"/>
</dbReference>
<dbReference type="AlphaFoldDB" id="A0A0R1RFM0"/>
<keyword evidence="1" id="KW-0472">Membrane</keyword>
<dbReference type="InterPro" id="IPR018730">
    <property type="entry name" value="DUF2273"/>
</dbReference>
<dbReference type="PATRIC" id="fig|1114972.6.peg.1067"/>
<protein>
    <recommendedName>
        <fullName evidence="4">Small integral membrane protein</fullName>
    </recommendedName>
</protein>
<gene>
    <name evidence="2" type="ORF">FD35_GL001053</name>
</gene>
<keyword evidence="1" id="KW-1133">Transmembrane helix</keyword>
<evidence type="ECO:0000256" key="1">
    <source>
        <dbReference type="SAM" id="Phobius"/>
    </source>
</evidence>
<dbReference type="OrthoDB" id="9907880at2"/>
<dbReference type="Pfam" id="PF10031">
    <property type="entry name" value="DUF2273"/>
    <property type="match status" value="1"/>
</dbReference>
<accession>A0A0R1RFM0</accession>
<dbReference type="RefSeq" id="WP_017260381.1">
    <property type="nucleotide sequence ID" value="NZ_AUAW01000021.1"/>
</dbReference>
<sequence>MSRPMFGTIVGLVLGLAWVLAGFWSMILVAVLALVGTLIGKYSRVVDRQTIKRRINQFLSS</sequence>